<evidence type="ECO:0000256" key="3">
    <source>
        <dbReference type="SAM" id="Phobius"/>
    </source>
</evidence>
<dbReference type="EMBL" id="JAMOIL010000050">
    <property type="protein sequence ID" value="MCM0622803.1"/>
    <property type="molecule type" value="Genomic_DNA"/>
</dbReference>
<dbReference type="GO" id="GO:0016020">
    <property type="term" value="C:membrane"/>
    <property type="evidence" value="ECO:0007669"/>
    <property type="project" value="InterPro"/>
</dbReference>
<protein>
    <submittedName>
        <fullName evidence="4">CDP-alcohol phosphatidyltransferase family protein</fullName>
    </submittedName>
</protein>
<comment type="caution">
    <text evidence="4">The sequence shown here is derived from an EMBL/GenBank/DDBJ whole genome shotgun (WGS) entry which is preliminary data.</text>
</comment>
<evidence type="ECO:0000313" key="5">
    <source>
        <dbReference type="Proteomes" id="UP001139485"/>
    </source>
</evidence>
<dbReference type="InterPro" id="IPR043130">
    <property type="entry name" value="CDP-OH_PTrfase_TM_dom"/>
</dbReference>
<accession>A0A9X2DBJ8</accession>
<reference evidence="4" key="1">
    <citation type="submission" date="2022-05" db="EMBL/GenBank/DDBJ databases">
        <authorList>
            <person name="Tuo L."/>
        </authorList>
    </citation>
    <scope>NUCLEOTIDE SEQUENCE</scope>
    <source>
        <strain evidence="4">BSK12Z-4</strain>
    </source>
</reference>
<keyword evidence="3" id="KW-0812">Transmembrane</keyword>
<evidence type="ECO:0000313" key="4">
    <source>
        <dbReference type="EMBL" id="MCM0622803.1"/>
    </source>
</evidence>
<dbReference type="InterPro" id="IPR048254">
    <property type="entry name" value="CDP_ALCOHOL_P_TRANSF_CS"/>
</dbReference>
<evidence type="ECO:0000256" key="1">
    <source>
        <dbReference type="ARBA" id="ARBA00022679"/>
    </source>
</evidence>
<dbReference type="GO" id="GO:0016780">
    <property type="term" value="F:phosphotransferase activity, for other substituted phosphate groups"/>
    <property type="evidence" value="ECO:0007669"/>
    <property type="project" value="InterPro"/>
</dbReference>
<dbReference type="Proteomes" id="UP001139485">
    <property type="component" value="Unassembled WGS sequence"/>
</dbReference>
<keyword evidence="3" id="KW-0472">Membrane</keyword>
<dbReference type="AlphaFoldDB" id="A0A9X2DBJ8"/>
<dbReference type="InterPro" id="IPR000462">
    <property type="entry name" value="CDP-OH_P_trans"/>
</dbReference>
<dbReference type="GO" id="GO:0008654">
    <property type="term" value="P:phospholipid biosynthetic process"/>
    <property type="evidence" value="ECO:0007669"/>
    <property type="project" value="InterPro"/>
</dbReference>
<proteinExistence type="inferred from homology"/>
<keyword evidence="5" id="KW-1185">Reference proteome</keyword>
<organism evidence="4 5">
    <name type="scientific">Nocardioides bruguierae</name>
    <dbReference type="NCBI Taxonomy" id="2945102"/>
    <lineage>
        <taxon>Bacteria</taxon>
        <taxon>Bacillati</taxon>
        <taxon>Actinomycetota</taxon>
        <taxon>Actinomycetes</taxon>
        <taxon>Propionibacteriales</taxon>
        <taxon>Nocardioidaceae</taxon>
        <taxon>Nocardioides</taxon>
    </lineage>
</organism>
<feature type="transmembrane region" description="Helical" evidence="3">
    <location>
        <begin position="178"/>
        <end position="202"/>
    </location>
</feature>
<evidence type="ECO:0000256" key="2">
    <source>
        <dbReference type="RuleBase" id="RU003750"/>
    </source>
</evidence>
<dbReference type="Pfam" id="PF01066">
    <property type="entry name" value="CDP-OH_P_transf"/>
    <property type="match status" value="1"/>
</dbReference>
<keyword evidence="3" id="KW-1133">Transmembrane helix</keyword>
<gene>
    <name evidence="4" type="ORF">M8330_21160</name>
</gene>
<feature type="transmembrane region" description="Helical" evidence="3">
    <location>
        <begin position="111"/>
        <end position="136"/>
    </location>
</feature>
<dbReference type="PROSITE" id="PS00379">
    <property type="entry name" value="CDP_ALCOHOL_P_TRANSF"/>
    <property type="match status" value="1"/>
</dbReference>
<keyword evidence="1 2" id="KW-0808">Transferase</keyword>
<name>A0A9X2DBJ8_9ACTN</name>
<comment type="similarity">
    <text evidence="2">Belongs to the CDP-alcohol phosphatidyltransferase class-I family.</text>
</comment>
<dbReference type="Gene3D" id="1.20.120.1760">
    <property type="match status" value="1"/>
</dbReference>
<dbReference type="RefSeq" id="WP_250828963.1">
    <property type="nucleotide sequence ID" value="NZ_JAMOIL010000050.1"/>
</dbReference>
<sequence length="219" mass="23103">MSISELVTPARRLVTPSAPTVVSLRAPVTVTGAALGPVGTVANGITLMRTLAAVVVAGVAISADRPTLLALAYVIYWVGDVLDGFAARRLGQETRLGAVFDIVSDRACTSILCIGLLAHLSSLAPVAVPFFISFMVLDTMLSLSFLCFDVISPNHFAQVNRRVYELNWSPPAKALNTAGVIVLSLIGAIWVALVLALVIGGIKVWSVVRVLRLVNTAAR</sequence>